<dbReference type="Proteomes" id="UP001381693">
    <property type="component" value="Unassembled WGS sequence"/>
</dbReference>
<accession>A0AAN8WMG5</accession>
<gene>
    <name evidence="1" type="ORF">SK128_018771</name>
</gene>
<dbReference type="AlphaFoldDB" id="A0AAN8WMG5"/>
<protein>
    <submittedName>
        <fullName evidence="1">Uncharacterized protein</fullName>
    </submittedName>
</protein>
<comment type="caution">
    <text evidence="1">The sequence shown here is derived from an EMBL/GenBank/DDBJ whole genome shotgun (WGS) entry which is preliminary data.</text>
</comment>
<evidence type="ECO:0000313" key="2">
    <source>
        <dbReference type="Proteomes" id="UP001381693"/>
    </source>
</evidence>
<name>A0AAN8WMG5_HALRR</name>
<sequence>VLLPTSIFLGDHASVALEPAITDPTTAATIPHVVAICGVPTADASAWDSSSNGENKRALNFRPLPESHLPLGKLRRPCCTVIHVCRLCPSEHINSQVYSLLHMSQNISGHPPTTLYFILFFTWLFYCNCIIYDPPSGSSKSSV</sequence>
<dbReference type="EMBL" id="JAXCGZ010017787">
    <property type="protein sequence ID" value="KAK7067727.1"/>
    <property type="molecule type" value="Genomic_DNA"/>
</dbReference>
<organism evidence="1 2">
    <name type="scientific">Halocaridina rubra</name>
    <name type="common">Hawaiian red shrimp</name>
    <dbReference type="NCBI Taxonomy" id="373956"/>
    <lineage>
        <taxon>Eukaryota</taxon>
        <taxon>Metazoa</taxon>
        <taxon>Ecdysozoa</taxon>
        <taxon>Arthropoda</taxon>
        <taxon>Crustacea</taxon>
        <taxon>Multicrustacea</taxon>
        <taxon>Malacostraca</taxon>
        <taxon>Eumalacostraca</taxon>
        <taxon>Eucarida</taxon>
        <taxon>Decapoda</taxon>
        <taxon>Pleocyemata</taxon>
        <taxon>Caridea</taxon>
        <taxon>Atyoidea</taxon>
        <taxon>Atyidae</taxon>
        <taxon>Halocaridina</taxon>
    </lineage>
</organism>
<proteinExistence type="predicted"/>
<reference evidence="1 2" key="1">
    <citation type="submission" date="2023-11" db="EMBL/GenBank/DDBJ databases">
        <title>Halocaridina rubra genome assembly.</title>
        <authorList>
            <person name="Smith C."/>
        </authorList>
    </citation>
    <scope>NUCLEOTIDE SEQUENCE [LARGE SCALE GENOMIC DNA]</scope>
    <source>
        <strain evidence="1">EP-1</strain>
        <tissue evidence="1">Whole</tissue>
    </source>
</reference>
<feature type="non-terminal residue" evidence="1">
    <location>
        <position position="1"/>
    </location>
</feature>
<keyword evidence="2" id="KW-1185">Reference proteome</keyword>
<evidence type="ECO:0000313" key="1">
    <source>
        <dbReference type="EMBL" id="KAK7067727.1"/>
    </source>
</evidence>